<keyword evidence="2" id="KW-1185">Reference proteome</keyword>
<evidence type="ECO:0000313" key="1">
    <source>
        <dbReference type="EMBL" id="MFD2582249.1"/>
    </source>
</evidence>
<protein>
    <recommendedName>
        <fullName evidence="3">Glycosyltransferase involved in cell wall biosynthesis</fullName>
    </recommendedName>
</protein>
<name>A0ABW5MKF9_9SPHI</name>
<comment type="caution">
    <text evidence="1">The sequence shown here is derived from an EMBL/GenBank/DDBJ whole genome shotgun (WGS) entry which is preliminary data.</text>
</comment>
<dbReference type="SUPFAM" id="SSF53756">
    <property type="entry name" value="UDP-Glycosyltransferase/glycogen phosphorylase"/>
    <property type="match status" value="1"/>
</dbReference>
<dbReference type="Gene3D" id="3.40.50.2000">
    <property type="entry name" value="Glycogen Phosphorylase B"/>
    <property type="match status" value="2"/>
</dbReference>
<dbReference type="RefSeq" id="WP_379076863.1">
    <property type="nucleotide sequence ID" value="NZ_JBHULL010000007.1"/>
</dbReference>
<evidence type="ECO:0008006" key="3">
    <source>
        <dbReference type="Google" id="ProtNLM"/>
    </source>
</evidence>
<sequence length="386" mass="44120">MDQLPKVLFIADEVPQSINAGSIQFYRLFENYPPNRLMVFGKPPIPGATILDCPYYELKYSFLERMRLSRFTSLLSDLQALELFVPKLPQSLVKVTKVFKPDLVVSLMQHLTYYYPAYQLAKKEKLPFVLFCHDDAEDFSRVHQRFKRKLLQLNGKIYRSATKRICISPEMAIQWKVKYNADGDFLYPTASTTLAAKEIDIENLQPKKKLKIGYAGSLAYGYKEGIEEIIPILQKTDTVLKIYRDENGLLPPSKNLEYGGFSKTAEETFEKIKTECDAVILPYSSKQRFKALYSTHFPSKIPEYVLLGMPIIVIGPDYANGLRWANTKKGIFYGNSASLMGILADLKQNLPKLRETLVALKDIDDFNPYQINKKFMQLINDAGKAG</sequence>
<dbReference type="EMBL" id="JBHULL010000007">
    <property type="protein sequence ID" value="MFD2582249.1"/>
    <property type="molecule type" value="Genomic_DNA"/>
</dbReference>
<reference evidence="2" key="1">
    <citation type="journal article" date="2019" name="Int. J. Syst. Evol. Microbiol.">
        <title>The Global Catalogue of Microorganisms (GCM) 10K type strain sequencing project: providing services to taxonomists for standard genome sequencing and annotation.</title>
        <authorList>
            <consortium name="The Broad Institute Genomics Platform"/>
            <consortium name="The Broad Institute Genome Sequencing Center for Infectious Disease"/>
            <person name="Wu L."/>
            <person name="Ma J."/>
        </authorList>
    </citation>
    <scope>NUCLEOTIDE SEQUENCE [LARGE SCALE GENOMIC DNA]</scope>
    <source>
        <strain evidence="2">KCTC 42866</strain>
    </source>
</reference>
<organism evidence="1 2">
    <name type="scientific">Pedobacter vanadiisoli</name>
    <dbReference type="NCBI Taxonomy" id="1761975"/>
    <lineage>
        <taxon>Bacteria</taxon>
        <taxon>Pseudomonadati</taxon>
        <taxon>Bacteroidota</taxon>
        <taxon>Sphingobacteriia</taxon>
        <taxon>Sphingobacteriales</taxon>
        <taxon>Sphingobacteriaceae</taxon>
        <taxon>Pedobacter</taxon>
    </lineage>
</organism>
<dbReference type="Proteomes" id="UP001597461">
    <property type="component" value="Unassembled WGS sequence"/>
</dbReference>
<gene>
    <name evidence="1" type="ORF">ACFSR6_07105</name>
</gene>
<accession>A0ABW5MKF9</accession>
<proteinExistence type="predicted"/>
<evidence type="ECO:0000313" key="2">
    <source>
        <dbReference type="Proteomes" id="UP001597461"/>
    </source>
</evidence>